<organism evidence="3 4">
    <name type="scientific">Coprinellus micaceus</name>
    <name type="common">Glistening ink-cap mushroom</name>
    <name type="synonym">Coprinus micaceus</name>
    <dbReference type="NCBI Taxonomy" id="71717"/>
    <lineage>
        <taxon>Eukaryota</taxon>
        <taxon>Fungi</taxon>
        <taxon>Dikarya</taxon>
        <taxon>Basidiomycota</taxon>
        <taxon>Agaricomycotina</taxon>
        <taxon>Agaricomycetes</taxon>
        <taxon>Agaricomycetidae</taxon>
        <taxon>Agaricales</taxon>
        <taxon>Agaricineae</taxon>
        <taxon>Psathyrellaceae</taxon>
        <taxon>Coprinellus</taxon>
    </lineage>
</organism>
<accession>A0A4Y7T9D4</accession>
<proteinExistence type="predicted"/>
<dbReference type="Pfam" id="PF24883">
    <property type="entry name" value="NPHP3_N"/>
    <property type="match status" value="1"/>
</dbReference>
<comment type="caution">
    <text evidence="3">The sequence shown here is derived from an EMBL/GenBank/DDBJ whole genome shotgun (WGS) entry which is preliminary data.</text>
</comment>
<dbReference type="EMBL" id="QPFP01000022">
    <property type="protein sequence ID" value="TEB30621.1"/>
    <property type="molecule type" value="Genomic_DNA"/>
</dbReference>
<protein>
    <recommendedName>
        <fullName evidence="2">Nephrocystin 3-like N-terminal domain-containing protein</fullName>
    </recommendedName>
</protein>
<dbReference type="InterPro" id="IPR027417">
    <property type="entry name" value="P-loop_NTPase"/>
</dbReference>
<feature type="domain" description="Nephrocystin 3-like N-terminal" evidence="2">
    <location>
        <begin position="2"/>
        <end position="170"/>
    </location>
</feature>
<evidence type="ECO:0000313" key="4">
    <source>
        <dbReference type="Proteomes" id="UP000298030"/>
    </source>
</evidence>
<dbReference type="PANTHER" id="PTHR10039">
    <property type="entry name" value="AMELOGENIN"/>
    <property type="match status" value="1"/>
</dbReference>
<dbReference type="OrthoDB" id="3027122at2759"/>
<dbReference type="Proteomes" id="UP000298030">
    <property type="component" value="Unassembled WGS sequence"/>
</dbReference>
<sequence>MTWIEDRESPTRLLCVTGAAGAGKSAIQQTIAQHYARSKSLAASFFFSSSDLSRDNLSAFVPTVAYQLGQGHPRLKQWIGETVDNDHLIFRKSLKTQVDILIVGPVERLQSQVDPATFSSLPYLITIDAPDECLAEKHQAEKHQAELLSVIYTSLLCNNRMPFRIFLATRPELSVRTGLEGPLKGIVYHLRLSDDFDATDDIRRTLRRRLREIGARSGDPLAHPDPWPTGDNIELLVEAASGQFVYSATVIRYIGERRDSPIKRLQTVLDRMNIGLPSTTAPFTELDLLYASILSNAKEAWEVANPDSPHHFVILLRIFETYRRSGHPLSEFLVSRHYEDSNALSVLLGLNGTTLDTITLDLRSLVSVVKEGHLHLYHRSFSEFLTTETRSKDLYRSGFLVGDFLICCLMCQICNGPDPVVVKGAIQSLPSTVWWRFHIDRAEISEISNDLFEAFLHFTRH</sequence>
<gene>
    <name evidence="3" type="ORF">FA13DRAFT_524009</name>
</gene>
<evidence type="ECO:0000259" key="2">
    <source>
        <dbReference type="Pfam" id="PF24883"/>
    </source>
</evidence>
<dbReference type="STRING" id="71717.A0A4Y7T9D4"/>
<reference evidence="3 4" key="1">
    <citation type="journal article" date="2019" name="Nat. Ecol. Evol.">
        <title>Megaphylogeny resolves global patterns of mushroom evolution.</title>
        <authorList>
            <person name="Varga T."/>
            <person name="Krizsan K."/>
            <person name="Foldi C."/>
            <person name="Dima B."/>
            <person name="Sanchez-Garcia M."/>
            <person name="Sanchez-Ramirez S."/>
            <person name="Szollosi G.J."/>
            <person name="Szarkandi J.G."/>
            <person name="Papp V."/>
            <person name="Albert L."/>
            <person name="Andreopoulos W."/>
            <person name="Angelini C."/>
            <person name="Antonin V."/>
            <person name="Barry K.W."/>
            <person name="Bougher N.L."/>
            <person name="Buchanan P."/>
            <person name="Buyck B."/>
            <person name="Bense V."/>
            <person name="Catcheside P."/>
            <person name="Chovatia M."/>
            <person name="Cooper J."/>
            <person name="Damon W."/>
            <person name="Desjardin D."/>
            <person name="Finy P."/>
            <person name="Geml J."/>
            <person name="Haridas S."/>
            <person name="Hughes K."/>
            <person name="Justo A."/>
            <person name="Karasinski D."/>
            <person name="Kautmanova I."/>
            <person name="Kiss B."/>
            <person name="Kocsube S."/>
            <person name="Kotiranta H."/>
            <person name="LaButti K.M."/>
            <person name="Lechner B.E."/>
            <person name="Liimatainen K."/>
            <person name="Lipzen A."/>
            <person name="Lukacs Z."/>
            <person name="Mihaltcheva S."/>
            <person name="Morgado L.N."/>
            <person name="Niskanen T."/>
            <person name="Noordeloos M.E."/>
            <person name="Ohm R.A."/>
            <person name="Ortiz-Santana B."/>
            <person name="Ovrebo C."/>
            <person name="Racz N."/>
            <person name="Riley R."/>
            <person name="Savchenko A."/>
            <person name="Shiryaev A."/>
            <person name="Soop K."/>
            <person name="Spirin V."/>
            <person name="Szebenyi C."/>
            <person name="Tomsovsky M."/>
            <person name="Tulloss R.E."/>
            <person name="Uehling J."/>
            <person name="Grigoriev I.V."/>
            <person name="Vagvolgyi C."/>
            <person name="Papp T."/>
            <person name="Martin F.M."/>
            <person name="Miettinen O."/>
            <person name="Hibbett D.S."/>
            <person name="Nagy L.G."/>
        </authorList>
    </citation>
    <scope>NUCLEOTIDE SEQUENCE [LARGE SCALE GENOMIC DNA]</scope>
    <source>
        <strain evidence="3 4">FP101781</strain>
    </source>
</reference>
<evidence type="ECO:0000256" key="1">
    <source>
        <dbReference type="ARBA" id="ARBA00022737"/>
    </source>
</evidence>
<dbReference type="InterPro" id="IPR056884">
    <property type="entry name" value="NPHP3-like_N"/>
</dbReference>
<keyword evidence="1" id="KW-0677">Repeat</keyword>
<dbReference type="AlphaFoldDB" id="A0A4Y7T9D4"/>
<evidence type="ECO:0000313" key="3">
    <source>
        <dbReference type="EMBL" id="TEB30621.1"/>
    </source>
</evidence>
<keyword evidence="4" id="KW-1185">Reference proteome</keyword>
<name>A0A4Y7T9D4_COPMI</name>
<dbReference type="SUPFAM" id="SSF52540">
    <property type="entry name" value="P-loop containing nucleoside triphosphate hydrolases"/>
    <property type="match status" value="1"/>
</dbReference>